<dbReference type="RefSeq" id="WP_173198794.1">
    <property type="nucleotide sequence ID" value="NZ_JABFCX010000002.1"/>
</dbReference>
<organism evidence="4 5">
    <name type="scientific">Parvularcula mediterranea</name>
    <dbReference type="NCBI Taxonomy" id="2732508"/>
    <lineage>
        <taxon>Bacteria</taxon>
        <taxon>Pseudomonadati</taxon>
        <taxon>Pseudomonadota</taxon>
        <taxon>Alphaproteobacteria</taxon>
        <taxon>Parvularculales</taxon>
        <taxon>Parvularculaceae</taxon>
        <taxon>Parvularcula</taxon>
    </lineage>
</organism>
<dbReference type="PANTHER" id="PTHR11113">
    <property type="entry name" value="N-ACETYLGLUCOSAMINE-6-PHOSPHATE DEACETYLASE"/>
    <property type="match status" value="1"/>
</dbReference>
<dbReference type="EMBL" id="JABFCX010000002">
    <property type="protein sequence ID" value="NNU15778.1"/>
    <property type="molecule type" value="Genomic_DNA"/>
</dbReference>
<dbReference type="AlphaFoldDB" id="A0A7Y3RKK3"/>
<dbReference type="InterPro" id="IPR032466">
    <property type="entry name" value="Metal_Hydrolase"/>
</dbReference>
<keyword evidence="5" id="KW-1185">Reference proteome</keyword>
<dbReference type="SUPFAM" id="SSF51338">
    <property type="entry name" value="Composite domain of metallo-dependent hydrolases"/>
    <property type="match status" value="1"/>
</dbReference>
<protein>
    <submittedName>
        <fullName evidence="4">Amidohydrolase</fullName>
    </submittedName>
</protein>
<dbReference type="SUPFAM" id="SSF51556">
    <property type="entry name" value="Metallo-dependent hydrolases"/>
    <property type="match status" value="1"/>
</dbReference>
<dbReference type="GO" id="GO:0008448">
    <property type="term" value="F:N-acetylglucosamine-6-phosphate deacetylase activity"/>
    <property type="evidence" value="ECO:0007669"/>
    <property type="project" value="TreeGrafter"/>
</dbReference>
<dbReference type="GO" id="GO:0006046">
    <property type="term" value="P:N-acetylglucosamine catabolic process"/>
    <property type="evidence" value="ECO:0007669"/>
    <property type="project" value="TreeGrafter"/>
</dbReference>
<evidence type="ECO:0000256" key="1">
    <source>
        <dbReference type="ARBA" id="ARBA00010716"/>
    </source>
</evidence>
<evidence type="ECO:0000259" key="3">
    <source>
        <dbReference type="Pfam" id="PF01979"/>
    </source>
</evidence>
<evidence type="ECO:0000313" key="5">
    <source>
        <dbReference type="Proteomes" id="UP000536835"/>
    </source>
</evidence>
<accession>A0A7Y3RKK3</accession>
<keyword evidence="2 4" id="KW-0378">Hydrolase</keyword>
<name>A0A7Y3RKK3_9PROT</name>
<dbReference type="InterPro" id="IPR011059">
    <property type="entry name" value="Metal-dep_hydrolase_composite"/>
</dbReference>
<proteinExistence type="inferred from homology"/>
<dbReference type="PROSITE" id="PS51257">
    <property type="entry name" value="PROKAR_LIPOPROTEIN"/>
    <property type="match status" value="1"/>
</dbReference>
<comment type="similarity">
    <text evidence="1">Belongs to the metallo-dependent hydrolases superfamily. NagA family.</text>
</comment>
<gene>
    <name evidence="4" type="ORF">HK107_05520</name>
</gene>
<dbReference type="InterPro" id="IPR006680">
    <property type="entry name" value="Amidohydro-rel"/>
</dbReference>
<evidence type="ECO:0000256" key="2">
    <source>
        <dbReference type="ARBA" id="ARBA00022801"/>
    </source>
</evidence>
<dbReference type="Gene3D" id="2.30.40.10">
    <property type="entry name" value="Urease, subunit C, domain 1"/>
    <property type="match status" value="1"/>
</dbReference>
<comment type="caution">
    <text evidence="4">The sequence shown here is derived from an EMBL/GenBank/DDBJ whole genome shotgun (WGS) entry which is preliminary data.</text>
</comment>
<feature type="domain" description="Amidohydrolase-related" evidence="3">
    <location>
        <begin position="95"/>
        <end position="428"/>
    </location>
</feature>
<dbReference type="Pfam" id="PF01979">
    <property type="entry name" value="Amidohydro_1"/>
    <property type="match status" value="1"/>
</dbReference>
<dbReference type="CDD" id="cd01309">
    <property type="entry name" value="Met_dep_hydrolase_C"/>
    <property type="match status" value="1"/>
</dbReference>
<sequence>MRLLLLGVGAVALAACGSEDETKSAYPDKDPFPSTYQPYPSENLIIVGATILTGTGEKIENGVVTVMNGEIASVGPAANIREPKGFTKIDATGKIITPGIIDLHSHLGVYPSPSNRSTSDGNEATSPNTAGVWAEHSIYPQDPGFGRALAGGVTSLHVMPGSANLFGGRTVTLKNVPSRTVQGMKFPDAPYGIKMACGENPKRVYASRGPATRMGNFKGYREAWIGAKAYKQEWDGYARKVADGEGGKAPSRDLSKETLAGVLDGDIIVHMHCYRGDEMVNVLDMAEEFGYKVGTFHHAIEAYKVADYLAENEVCAAVWADWWGFKFEAYDSVRANAALVANQPGGCVVIHSDDGVGIQRLNQEAAKAMADGRKIGIDFKPEEVITWITANPAKAAGIIDETGTLEAGKDADFVIWDTDPFSVYARPEQVYVDGALMFDREDTANQPVFDFELGQAGREDV</sequence>
<dbReference type="Proteomes" id="UP000536835">
    <property type="component" value="Unassembled WGS sequence"/>
</dbReference>
<reference evidence="4 5" key="1">
    <citation type="submission" date="2020-05" db="EMBL/GenBank/DDBJ databases">
        <title>Parvularcula mediterraneae sp. nov., isolated from polypropylene straw from shallow seawater of the seashore of Laganas in Zakynthos island, Greece.</title>
        <authorList>
            <person name="Szabo I."/>
            <person name="Al-Omari J."/>
            <person name="Rado J."/>
            <person name="Szerdahelyi G.S."/>
        </authorList>
    </citation>
    <scope>NUCLEOTIDE SEQUENCE [LARGE SCALE GENOMIC DNA]</scope>
    <source>
        <strain evidence="4 5">ZS-1/3</strain>
    </source>
</reference>
<dbReference type="Gene3D" id="3.20.20.140">
    <property type="entry name" value="Metal-dependent hydrolases"/>
    <property type="match status" value="1"/>
</dbReference>
<evidence type="ECO:0000313" key="4">
    <source>
        <dbReference type="EMBL" id="NNU15778.1"/>
    </source>
</evidence>
<dbReference type="PANTHER" id="PTHR11113:SF14">
    <property type="entry name" value="N-ACETYLGLUCOSAMINE-6-PHOSPHATE DEACETYLASE"/>
    <property type="match status" value="1"/>
</dbReference>